<dbReference type="AlphaFoldDB" id="A0AAW1MVE6"/>
<organism evidence="2 3">
    <name type="scientific">Saponaria officinalis</name>
    <name type="common">Common soapwort</name>
    <name type="synonym">Lychnis saponaria</name>
    <dbReference type="NCBI Taxonomy" id="3572"/>
    <lineage>
        <taxon>Eukaryota</taxon>
        <taxon>Viridiplantae</taxon>
        <taxon>Streptophyta</taxon>
        <taxon>Embryophyta</taxon>
        <taxon>Tracheophyta</taxon>
        <taxon>Spermatophyta</taxon>
        <taxon>Magnoliopsida</taxon>
        <taxon>eudicotyledons</taxon>
        <taxon>Gunneridae</taxon>
        <taxon>Pentapetalae</taxon>
        <taxon>Caryophyllales</taxon>
        <taxon>Caryophyllaceae</taxon>
        <taxon>Caryophylleae</taxon>
        <taxon>Saponaria</taxon>
    </lineage>
</organism>
<gene>
    <name evidence="2" type="ORF">RND81_02G047300</name>
</gene>
<dbReference type="Proteomes" id="UP001443914">
    <property type="component" value="Unassembled WGS sequence"/>
</dbReference>
<comment type="caution">
    <text evidence="2">The sequence shown here is derived from an EMBL/GenBank/DDBJ whole genome shotgun (WGS) entry which is preliminary data.</text>
</comment>
<dbReference type="EMBL" id="JBDFQZ010000002">
    <property type="protein sequence ID" value="KAK9748282.1"/>
    <property type="molecule type" value="Genomic_DNA"/>
</dbReference>
<protein>
    <submittedName>
        <fullName evidence="2">Uncharacterized protein</fullName>
    </submittedName>
</protein>
<reference evidence="2" key="1">
    <citation type="submission" date="2024-03" db="EMBL/GenBank/DDBJ databases">
        <title>WGS assembly of Saponaria officinalis var. Norfolk2.</title>
        <authorList>
            <person name="Jenkins J."/>
            <person name="Shu S."/>
            <person name="Grimwood J."/>
            <person name="Barry K."/>
            <person name="Goodstein D."/>
            <person name="Schmutz J."/>
            <person name="Leebens-Mack J."/>
            <person name="Osbourn A."/>
        </authorList>
    </citation>
    <scope>NUCLEOTIDE SEQUENCE [LARGE SCALE GENOMIC DNA]</scope>
    <source>
        <strain evidence="2">JIC</strain>
    </source>
</reference>
<name>A0AAW1MVE6_SAPOF</name>
<accession>A0AAW1MVE6</accession>
<proteinExistence type="predicted"/>
<evidence type="ECO:0000313" key="3">
    <source>
        <dbReference type="Proteomes" id="UP001443914"/>
    </source>
</evidence>
<sequence>MHYGLQKINDDDTSLKLSQEVAGDNVDGSGNETDEGRVLRKRRVSNGSSLEGVNDEIDLDGFERGVYIGRASPSFKVYCTEFLDDEFDELEHVSEDITLEEETNNISQESTCSNEV</sequence>
<keyword evidence="3" id="KW-1185">Reference proteome</keyword>
<evidence type="ECO:0000313" key="2">
    <source>
        <dbReference type="EMBL" id="KAK9748282.1"/>
    </source>
</evidence>
<feature type="region of interest" description="Disordered" evidence="1">
    <location>
        <begin position="1"/>
        <end position="40"/>
    </location>
</feature>
<evidence type="ECO:0000256" key="1">
    <source>
        <dbReference type="SAM" id="MobiDB-lite"/>
    </source>
</evidence>